<dbReference type="SMART" id="SM00271">
    <property type="entry name" value="DnaJ"/>
    <property type="match status" value="1"/>
</dbReference>
<evidence type="ECO:0000256" key="7">
    <source>
        <dbReference type="PROSITE-ProRule" id="PRU00546"/>
    </source>
</evidence>
<dbReference type="GO" id="GO:0005737">
    <property type="term" value="C:cytoplasm"/>
    <property type="evidence" value="ECO:0007669"/>
    <property type="project" value="TreeGrafter"/>
</dbReference>
<dbReference type="STRING" id="1330021.A0A367LI08"/>
<evidence type="ECO:0000259" key="10">
    <source>
        <dbReference type="PROSITE" id="PS51188"/>
    </source>
</evidence>
<keyword evidence="4 7" id="KW-0862">Zinc</keyword>
<evidence type="ECO:0000256" key="5">
    <source>
        <dbReference type="ARBA" id="ARBA00023186"/>
    </source>
</evidence>
<dbReference type="PRINTS" id="PR00081">
    <property type="entry name" value="GDHRDH"/>
</dbReference>
<dbReference type="FunFam" id="2.10.230.10:FF:000001">
    <property type="entry name" value="DnaJ subfamily A member 2"/>
    <property type="match status" value="1"/>
</dbReference>
<dbReference type="Gene3D" id="2.60.260.20">
    <property type="entry name" value="Urease metallochaperone UreE, N-terminal domain"/>
    <property type="match status" value="2"/>
</dbReference>
<keyword evidence="5" id="KW-0143">Chaperone</keyword>
<keyword evidence="3 7" id="KW-0863">Zinc-finger</keyword>
<dbReference type="SUPFAM" id="SSF57938">
    <property type="entry name" value="DnaJ/Hsp40 cysteine-rich domain"/>
    <property type="match status" value="1"/>
</dbReference>
<dbReference type="CDD" id="cd10719">
    <property type="entry name" value="DnaJ_zf"/>
    <property type="match status" value="1"/>
</dbReference>
<dbReference type="InterPro" id="IPR002939">
    <property type="entry name" value="DnaJ_C"/>
</dbReference>
<protein>
    <recommendedName>
        <fullName evidence="6">DnaJ homolog 1, mitochondrial</fullName>
    </recommendedName>
</protein>
<keyword evidence="12" id="KW-1185">Reference proteome</keyword>
<feature type="compositionally biased region" description="Basic and acidic residues" evidence="8">
    <location>
        <begin position="783"/>
        <end position="792"/>
    </location>
</feature>
<dbReference type="PANTHER" id="PTHR43096">
    <property type="entry name" value="DNAJ HOMOLOG 1, MITOCHONDRIAL-RELATED"/>
    <property type="match status" value="1"/>
</dbReference>
<dbReference type="PROSITE" id="PS00636">
    <property type="entry name" value="DNAJ_1"/>
    <property type="match status" value="1"/>
</dbReference>
<organism evidence="11 12">
    <name type="scientific">Ophiocordyceps polyrhachis-furcata BCC 54312</name>
    <dbReference type="NCBI Taxonomy" id="1330021"/>
    <lineage>
        <taxon>Eukaryota</taxon>
        <taxon>Fungi</taxon>
        <taxon>Dikarya</taxon>
        <taxon>Ascomycota</taxon>
        <taxon>Pezizomycotina</taxon>
        <taxon>Sordariomycetes</taxon>
        <taxon>Hypocreomycetidae</taxon>
        <taxon>Hypocreales</taxon>
        <taxon>Ophiocordycipitaceae</taxon>
        <taxon>Ophiocordyceps</taxon>
    </lineage>
</organism>
<dbReference type="InterPro" id="IPR001305">
    <property type="entry name" value="HSP_DnaJ_Cys-rich_dom"/>
</dbReference>
<dbReference type="InterPro" id="IPR012724">
    <property type="entry name" value="DnaJ"/>
</dbReference>
<dbReference type="Gene3D" id="2.10.230.10">
    <property type="entry name" value="Heat shock protein DnaJ, cysteine-rich domain"/>
    <property type="match status" value="1"/>
</dbReference>
<dbReference type="CDD" id="cd06257">
    <property type="entry name" value="DnaJ"/>
    <property type="match status" value="1"/>
</dbReference>
<feature type="domain" description="CR-type" evidence="10">
    <location>
        <begin position="535"/>
        <end position="616"/>
    </location>
</feature>
<evidence type="ECO:0000256" key="8">
    <source>
        <dbReference type="SAM" id="MobiDB-lite"/>
    </source>
</evidence>
<dbReference type="InterPro" id="IPR018253">
    <property type="entry name" value="DnaJ_domain_CS"/>
</dbReference>
<dbReference type="Proteomes" id="UP000253664">
    <property type="component" value="Unassembled WGS sequence"/>
</dbReference>
<dbReference type="GO" id="GO:0009408">
    <property type="term" value="P:response to heat"/>
    <property type="evidence" value="ECO:0007669"/>
    <property type="project" value="InterPro"/>
</dbReference>
<evidence type="ECO:0000313" key="12">
    <source>
        <dbReference type="Proteomes" id="UP000253664"/>
    </source>
</evidence>
<accession>A0A367LI08</accession>
<dbReference type="InterPro" id="IPR008971">
    <property type="entry name" value="HSP40/DnaJ_pept-bd"/>
</dbReference>
<dbReference type="GO" id="GO:0051082">
    <property type="term" value="F:unfolded protein binding"/>
    <property type="evidence" value="ECO:0007669"/>
    <property type="project" value="InterPro"/>
</dbReference>
<dbReference type="OrthoDB" id="191139at2759"/>
<reference evidence="11 12" key="1">
    <citation type="journal article" date="2015" name="BMC Genomics">
        <title>Insights from the genome of Ophiocordyceps polyrhachis-furcata to pathogenicity and host specificity in insect fungi.</title>
        <authorList>
            <person name="Wichadakul D."/>
            <person name="Kobmoo N."/>
            <person name="Ingsriswang S."/>
            <person name="Tangphatsornruang S."/>
            <person name="Chantasingh D."/>
            <person name="Luangsa-ard J.J."/>
            <person name="Eurwilaichitr L."/>
        </authorList>
    </citation>
    <scope>NUCLEOTIDE SEQUENCE [LARGE SCALE GENOMIC DNA]</scope>
    <source>
        <strain evidence="11 12">BCC 54312</strain>
    </source>
</reference>
<evidence type="ECO:0000256" key="4">
    <source>
        <dbReference type="ARBA" id="ARBA00022833"/>
    </source>
</evidence>
<feature type="region of interest" description="Disordered" evidence="8">
    <location>
        <begin position="772"/>
        <end position="827"/>
    </location>
</feature>
<dbReference type="HAMAP" id="MF_01152">
    <property type="entry name" value="DnaJ"/>
    <property type="match status" value="1"/>
</dbReference>
<gene>
    <name evidence="11" type="ORF">L249_8090</name>
</gene>
<dbReference type="InterPro" id="IPR036291">
    <property type="entry name" value="NAD(P)-bd_dom_sf"/>
</dbReference>
<sequence>MHATCFKPEKDIPSLEGKVILVTGGNVGLGKQAILDFASHRPRQIWLAARNVDKANEAIEEIRAQVSEAPVKLLQMDLSSFESVKKAAETFAAESDRLDILMLNAGIMATSPALTKDGYEMQFGTNHMGHALLTKLLMPVMIQTAKDHADADVRVVCLSSIAHKQAPKEGIVFDSLKTEANNMGAFERYGQSKMANILYAKQLAKEYPQLTVSAVHPGVVRTNLASGMSGMPAVVRWMSPLANIFFTPVDQGAKNQLWASVSKGVESGEYYEPVGVGGKCSSVGNSEELAKNLWDWTEEELRGWPNMNTSILHKAVAPIRMLAQSPIVVVVRDYSCKGARYHSPASAFPRPAKRRLITPLARRKGTQRGFHTTGPLRQNDPYQTLGVNKSSSAGDIKKAYYGLAKKYHPDTNKDPTAKDRFSEIQSAYEILSDPQKREQYDQFGAAAFDPSGAAGPGAGNPFSGGFQGFGGKGGGFPFEEIFEAFTGQSSSSSGRRRARSPFESAFNSPFETQEIFVGENIEVFANITFAEAAKGTVKRVTTTPMTPCDSCSGSGLKSGAKRSQCKNCNGTGTRLHFMHGGMQMASQCNTCSGTGSTIPKGSHCTKCSGNGVIRDRVPVQVEIPAGIEDGMRLKFEGAGDAPAMGREANPNSPSQRGDLYVCIRVARDSRFERDGADLRHRASIPFTTALLGGQVDIPTVDGTVKVKVATGTGTGDVQTLSGMGMKRLGKRSGWGDLKVVWRVNMPTSLTANQRTLMEMMADEMGDKSARRVMNVSPSSTQAEGDHNKHEGFLKSIWHSLTKNQPAPPPNTDDTTGGKKKSSDSGSG</sequence>
<dbReference type="GO" id="GO:0005524">
    <property type="term" value="F:ATP binding"/>
    <property type="evidence" value="ECO:0007669"/>
    <property type="project" value="InterPro"/>
</dbReference>
<dbReference type="PROSITE" id="PS51188">
    <property type="entry name" value="ZF_CR"/>
    <property type="match status" value="1"/>
</dbReference>
<evidence type="ECO:0000313" key="11">
    <source>
        <dbReference type="EMBL" id="RCI14051.1"/>
    </source>
</evidence>
<dbReference type="SUPFAM" id="SSF46565">
    <property type="entry name" value="Chaperone J-domain"/>
    <property type="match status" value="1"/>
</dbReference>
<dbReference type="Gene3D" id="1.10.287.110">
    <property type="entry name" value="DnaJ domain"/>
    <property type="match status" value="1"/>
</dbReference>
<evidence type="ECO:0000256" key="1">
    <source>
        <dbReference type="ARBA" id="ARBA00022723"/>
    </source>
</evidence>
<dbReference type="GO" id="GO:0008270">
    <property type="term" value="F:zinc ion binding"/>
    <property type="evidence" value="ECO:0007669"/>
    <property type="project" value="UniProtKB-KW"/>
</dbReference>
<dbReference type="InterPro" id="IPR036410">
    <property type="entry name" value="HSP_DnaJ_Cys-rich_dom_sf"/>
</dbReference>
<dbReference type="Pfam" id="PF01556">
    <property type="entry name" value="DnaJ_C"/>
    <property type="match status" value="1"/>
</dbReference>
<dbReference type="InterPro" id="IPR036869">
    <property type="entry name" value="J_dom_sf"/>
</dbReference>
<evidence type="ECO:0000256" key="3">
    <source>
        <dbReference type="ARBA" id="ARBA00022771"/>
    </source>
</evidence>
<dbReference type="Pfam" id="PF00106">
    <property type="entry name" value="adh_short"/>
    <property type="match status" value="1"/>
</dbReference>
<dbReference type="InterPro" id="IPR001623">
    <property type="entry name" value="DnaJ_domain"/>
</dbReference>
<dbReference type="CDD" id="cd10747">
    <property type="entry name" value="DnaJ_C"/>
    <property type="match status" value="1"/>
</dbReference>
<feature type="zinc finger region" description="CR-type" evidence="7">
    <location>
        <begin position="535"/>
        <end position="616"/>
    </location>
</feature>
<dbReference type="Gene3D" id="3.40.50.720">
    <property type="entry name" value="NAD(P)-binding Rossmann-like Domain"/>
    <property type="match status" value="1"/>
</dbReference>
<dbReference type="EMBL" id="LKCN02000005">
    <property type="protein sequence ID" value="RCI14051.1"/>
    <property type="molecule type" value="Genomic_DNA"/>
</dbReference>
<dbReference type="GO" id="GO:0031072">
    <property type="term" value="F:heat shock protein binding"/>
    <property type="evidence" value="ECO:0007669"/>
    <property type="project" value="InterPro"/>
</dbReference>
<feature type="region of interest" description="Disordered" evidence="8">
    <location>
        <begin position="366"/>
        <end position="390"/>
    </location>
</feature>
<dbReference type="GO" id="GO:0042026">
    <property type="term" value="P:protein refolding"/>
    <property type="evidence" value="ECO:0007669"/>
    <property type="project" value="TreeGrafter"/>
</dbReference>
<comment type="caution">
    <text evidence="11">The sequence shown here is derived from an EMBL/GenBank/DDBJ whole genome shotgun (WGS) entry which is preliminary data.</text>
</comment>
<proteinExistence type="inferred from homology"/>
<feature type="domain" description="J" evidence="9">
    <location>
        <begin position="380"/>
        <end position="444"/>
    </location>
</feature>
<feature type="compositionally biased region" description="Polar residues" evidence="8">
    <location>
        <begin position="380"/>
        <end position="390"/>
    </location>
</feature>
<keyword evidence="1 7" id="KW-0479">Metal-binding</keyword>
<dbReference type="AlphaFoldDB" id="A0A367LI08"/>
<dbReference type="PROSITE" id="PS50076">
    <property type="entry name" value="DNAJ_2"/>
    <property type="match status" value="1"/>
</dbReference>
<dbReference type="InterPro" id="IPR002347">
    <property type="entry name" value="SDR_fam"/>
</dbReference>
<evidence type="ECO:0000256" key="2">
    <source>
        <dbReference type="ARBA" id="ARBA00022737"/>
    </source>
</evidence>
<dbReference type="PRINTS" id="PR00625">
    <property type="entry name" value="JDOMAIN"/>
</dbReference>
<dbReference type="PANTHER" id="PTHR43096:SF52">
    <property type="entry name" value="DNAJ HOMOLOG 1, MITOCHONDRIAL-RELATED"/>
    <property type="match status" value="1"/>
</dbReference>
<name>A0A367LI08_9HYPO</name>
<dbReference type="Pfam" id="PF00684">
    <property type="entry name" value="DnaJ_CXXCXGXG"/>
    <property type="match status" value="1"/>
</dbReference>
<evidence type="ECO:0000259" key="9">
    <source>
        <dbReference type="PROSITE" id="PS50076"/>
    </source>
</evidence>
<dbReference type="SUPFAM" id="SSF49493">
    <property type="entry name" value="HSP40/DnaJ peptide-binding domain"/>
    <property type="match status" value="2"/>
</dbReference>
<keyword evidence="2" id="KW-0677">Repeat</keyword>
<dbReference type="Pfam" id="PF00226">
    <property type="entry name" value="DnaJ"/>
    <property type="match status" value="1"/>
</dbReference>
<dbReference type="FunFam" id="2.60.260.20:FF:000005">
    <property type="entry name" value="Chaperone protein dnaJ 1, mitochondrial"/>
    <property type="match status" value="1"/>
</dbReference>
<evidence type="ECO:0000256" key="6">
    <source>
        <dbReference type="ARBA" id="ARBA00072890"/>
    </source>
</evidence>
<dbReference type="SUPFAM" id="SSF51735">
    <property type="entry name" value="NAD(P)-binding Rossmann-fold domains"/>
    <property type="match status" value="1"/>
</dbReference>